<dbReference type="GO" id="GO:0005524">
    <property type="term" value="F:ATP binding"/>
    <property type="evidence" value="ECO:0007669"/>
    <property type="project" value="UniProtKB-KW"/>
</dbReference>
<name>A0A5A8F0S3_9BACT</name>
<evidence type="ECO:0000256" key="1">
    <source>
        <dbReference type="ARBA" id="ARBA00000085"/>
    </source>
</evidence>
<keyword evidence="10" id="KW-0067">ATP-binding</keyword>
<evidence type="ECO:0000256" key="11">
    <source>
        <dbReference type="ARBA" id="ARBA00022989"/>
    </source>
</evidence>
<feature type="transmembrane region" description="Helical" evidence="14">
    <location>
        <begin position="277"/>
        <end position="296"/>
    </location>
</feature>
<dbReference type="InterPro" id="IPR050398">
    <property type="entry name" value="HssS/ArlS-like"/>
</dbReference>
<dbReference type="SUPFAM" id="SSF47384">
    <property type="entry name" value="Homodimeric domain of signal transducing histidine kinase"/>
    <property type="match status" value="1"/>
</dbReference>
<dbReference type="AlphaFoldDB" id="A0A5A8F0S3"/>
<dbReference type="InterPro" id="IPR036097">
    <property type="entry name" value="HisK_dim/P_sf"/>
</dbReference>
<evidence type="ECO:0000256" key="9">
    <source>
        <dbReference type="ARBA" id="ARBA00022777"/>
    </source>
</evidence>
<feature type="transmembrane region" description="Helical" evidence="14">
    <location>
        <begin position="26"/>
        <end position="45"/>
    </location>
</feature>
<keyword evidence="6" id="KW-0808">Transferase</keyword>
<dbReference type="CDD" id="cd06225">
    <property type="entry name" value="HAMP"/>
    <property type="match status" value="1"/>
</dbReference>
<comment type="caution">
    <text evidence="17">The sequence shown here is derived from an EMBL/GenBank/DDBJ whole genome shotgun (WGS) entry which is preliminary data.</text>
</comment>
<dbReference type="GO" id="GO:0005886">
    <property type="term" value="C:plasma membrane"/>
    <property type="evidence" value="ECO:0007669"/>
    <property type="project" value="UniProtKB-SubCell"/>
</dbReference>
<comment type="catalytic activity">
    <reaction evidence="1">
        <text>ATP + protein L-histidine = ADP + protein N-phospho-L-histidine.</text>
        <dbReference type="EC" id="2.7.13.3"/>
    </reaction>
</comment>
<organism evidence="17 18">
    <name type="scientific">Deferribacter autotrophicus</name>
    <dbReference type="NCBI Taxonomy" id="500465"/>
    <lineage>
        <taxon>Bacteria</taxon>
        <taxon>Pseudomonadati</taxon>
        <taxon>Deferribacterota</taxon>
        <taxon>Deferribacteres</taxon>
        <taxon>Deferribacterales</taxon>
        <taxon>Deferribacteraceae</taxon>
        <taxon>Deferribacter</taxon>
    </lineage>
</organism>
<protein>
    <recommendedName>
        <fullName evidence="3">histidine kinase</fullName>
        <ecNumber evidence="3">2.7.13.3</ecNumber>
    </recommendedName>
</protein>
<dbReference type="InterPro" id="IPR005467">
    <property type="entry name" value="His_kinase_dom"/>
</dbReference>
<keyword evidence="9 17" id="KW-0418">Kinase</keyword>
<dbReference type="SMART" id="SM00304">
    <property type="entry name" value="HAMP"/>
    <property type="match status" value="1"/>
</dbReference>
<dbReference type="PROSITE" id="PS50109">
    <property type="entry name" value="HIS_KIN"/>
    <property type="match status" value="1"/>
</dbReference>
<dbReference type="PRINTS" id="PR00344">
    <property type="entry name" value="BCTRLSENSOR"/>
</dbReference>
<evidence type="ECO:0000256" key="14">
    <source>
        <dbReference type="SAM" id="Phobius"/>
    </source>
</evidence>
<keyword evidence="4" id="KW-1003">Cell membrane</keyword>
<evidence type="ECO:0000259" key="16">
    <source>
        <dbReference type="PROSITE" id="PS50885"/>
    </source>
</evidence>
<evidence type="ECO:0000256" key="13">
    <source>
        <dbReference type="ARBA" id="ARBA00023136"/>
    </source>
</evidence>
<keyword evidence="18" id="KW-1185">Reference proteome</keyword>
<proteinExistence type="predicted"/>
<evidence type="ECO:0000256" key="8">
    <source>
        <dbReference type="ARBA" id="ARBA00022741"/>
    </source>
</evidence>
<dbReference type="PANTHER" id="PTHR45528">
    <property type="entry name" value="SENSOR HISTIDINE KINASE CPXA"/>
    <property type="match status" value="1"/>
</dbReference>
<keyword evidence="13 14" id="KW-0472">Membrane</keyword>
<dbReference type="EMBL" id="VFJB01000010">
    <property type="protein sequence ID" value="KAA0256860.1"/>
    <property type="molecule type" value="Genomic_DNA"/>
</dbReference>
<dbReference type="SUPFAM" id="SSF55874">
    <property type="entry name" value="ATPase domain of HSP90 chaperone/DNA topoisomerase II/histidine kinase"/>
    <property type="match status" value="1"/>
</dbReference>
<dbReference type="Gene3D" id="1.10.287.130">
    <property type="match status" value="1"/>
</dbReference>
<evidence type="ECO:0000256" key="3">
    <source>
        <dbReference type="ARBA" id="ARBA00012438"/>
    </source>
</evidence>
<dbReference type="Pfam" id="PF02518">
    <property type="entry name" value="HATPase_c"/>
    <property type="match status" value="1"/>
</dbReference>
<evidence type="ECO:0000256" key="10">
    <source>
        <dbReference type="ARBA" id="ARBA00022840"/>
    </source>
</evidence>
<dbReference type="GO" id="GO:0000155">
    <property type="term" value="F:phosphorelay sensor kinase activity"/>
    <property type="evidence" value="ECO:0007669"/>
    <property type="project" value="InterPro"/>
</dbReference>
<dbReference type="SUPFAM" id="SSF158472">
    <property type="entry name" value="HAMP domain-like"/>
    <property type="match status" value="1"/>
</dbReference>
<dbReference type="EC" id="2.7.13.3" evidence="3"/>
<dbReference type="InterPro" id="IPR036890">
    <property type="entry name" value="HATPase_C_sf"/>
</dbReference>
<evidence type="ECO:0000256" key="4">
    <source>
        <dbReference type="ARBA" id="ARBA00022475"/>
    </source>
</evidence>
<evidence type="ECO:0000256" key="12">
    <source>
        <dbReference type="ARBA" id="ARBA00023012"/>
    </source>
</evidence>
<gene>
    <name evidence="17" type="ORF">FHQ18_12095</name>
</gene>
<feature type="domain" description="HAMP" evidence="16">
    <location>
        <begin position="307"/>
        <end position="350"/>
    </location>
</feature>
<dbReference type="InterPro" id="IPR003661">
    <property type="entry name" value="HisK_dim/P_dom"/>
</dbReference>
<dbReference type="Pfam" id="PF00512">
    <property type="entry name" value="HisKA"/>
    <property type="match status" value="1"/>
</dbReference>
<keyword evidence="8" id="KW-0547">Nucleotide-binding</keyword>
<dbReference type="SMART" id="SM00388">
    <property type="entry name" value="HisKA"/>
    <property type="match status" value="1"/>
</dbReference>
<dbReference type="Gene3D" id="6.10.340.10">
    <property type="match status" value="1"/>
</dbReference>
<dbReference type="InterPro" id="IPR003660">
    <property type="entry name" value="HAMP_dom"/>
</dbReference>
<dbReference type="PROSITE" id="PS50885">
    <property type="entry name" value="HAMP"/>
    <property type="match status" value="1"/>
</dbReference>
<dbReference type="SMART" id="SM00387">
    <property type="entry name" value="HATPase_c"/>
    <property type="match status" value="1"/>
</dbReference>
<reference evidence="17 18" key="1">
    <citation type="submission" date="2019-06" db="EMBL/GenBank/DDBJ databases">
        <title>Genomic insights into carbon and energy metabolism of Deferribacter autotrophicus revealed new metabolic traits in the phylum Deferribacteres.</title>
        <authorList>
            <person name="Slobodkin A.I."/>
            <person name="Slobodkina G.B."/>
            <person name="Allioux M."/>
            <person name="Alain K."/>
            <person name="Jebbar M."/>
            <person name="Shadrin V."/>
            <person name="Kublanov I.V."/>
            <person name="Toshchakov S.V."/>
            <person name="Bonch-Osmolovskaya E.A."/>
        </authorList>
    </citation>
    <scope>NUCLEOTIDE SEQUENCE [LARGE SCALE GENOMIC DNA]</scope>
    <source>
        <strain evidence="17 18">SL50</strain>
    </source>
</reference>
<feature type="domain" description="Histidine kinase" evidence="15">
    <location>
        <begin position="367"/>
        <end position="571"/>
    </location>
</feature>
<dbReference type="Proteomes" id="UP000322876">
    <property type="component" value="Unassembled WGS sequence"/>
</dbReference>
<evidence type="ECO:0000256" key="5">
    <source>
        <dbReference type="ARBA" id="ARBA00022553"/>
    </source>
</evidence>
<accession>A0A5A8F0S3</accession>
<evidence type="ECO:0000259" key="15">
    <source>
        <dbReference type="PROSITE" id="PS50109"/>
    </source>
</evidence>
<dbReference type="CDD" id="cd00082">
    <property type="entry name" value="HisKA"/>
    <property type="match status" value="1"/>
</dbReference>
<keyword evidence="7 14" id="KW-0812">Transmembrane</keyword>
<dbReference type="PANTHER" id="PTHR45528:SF1">
    <property type="entry name" value="SENSOR HISTIDINE KINASE CPXA"/>
    <property type="match status" value="1"/>
</dbReference>
<dbReference type="InterPro" id="IPR003594">
    <property type="entry name" value="HATPase_dom"/>
</dbReference>
<evidence type="ECO:0000256" key="6">
    <source>
        <dbReference type="ARBA" id="ARBA00022679"/>
    </source>
</evidence>
<sequence length="571" mass="64932">MSIIKVLIQKPLNFIKFFNKSITRKYLVLALLTTLLPTFPIFMLYDKYTIKLINKLNKNQLNGLLTVAANKMQNYLNSKISQIQSIADLPSIINFLESKNIKILQNSTIDIISYEIDKSDTFGLIIFDEKDNIIISFPGQIASGPPYFGSSNLDLTNLYITKFKNDIEIVGPYPPNKGYSGWFLIRKIIKKNNTILGSVALHLRLASLTEIIGNLSTSKYYRFILLTPDNIYSSIGIPISERYLPDIITGYPIIPGWYSGVIKINLSSSNFGIIREYLLVLYIISIIIIIFIFHRLSQRMKQDIFPLIKAAKKIANGDLNYKINIKGENEISSLAQELEKMRKQLKYFIDNKIYNERKMLMGQLSINIAHELKNPLATIKTSIQSLLFRESDFQKKELYIMIVEEIDRINIIINELLLFSNSKKPKITIFVLKNLINKIEVLFKSTFSNNNIKFIKKGNFEIKIKADKNHIFQILYNLIINSIEAMPNGGLLVISCKAANNEAKIEIRDTGSGIPKKYLDLITTPFFTTKKNGQGLGLSIALELTKINNGKLEFISTLGKGTTAILTLPLK</sequence>
<dbReference type="Gene3D" id="3.30.565.10">
    <property type="entry name" value="Histidine kinase-like ATPase, C-terminal domain"/>
    <property type="match status" value="1"/>
</dbReference>
<evidence type="ECO:0000313" key="17">
    <source>
        <dbReference type="EMBL" id="KAA0256860.1"/>
    </source>
</evidence>
<comment type="subcellular location">
    <subcellularLocation>
        <location evidence="2">Cell membrane</location>
        <topology evidence="2">Multi-pass membrane protein</topology>
    </subcellularLocation>
</comment>
<keyword evidence="11 14" id="KW-1133">Transmembrane helix</keyword>
<dbReference type="OrthoDB" id="8872837at2"/>
<dbReference type="InterPro" id="IPR004358">
    <property type="entry name" value="Sig_transdc_His_kin-like_C"/>
</dbReference>
<keyword evidence="12" id="KW-0902">Two-component regulatory system</keyword>
<evidence type="ECO:0000256" key="2">
    <source>
        <dbReference type="ARBA" id="ARBA00004651"/>
    </source>
</evidence>
<keyword evidence="5" id="KW-0597">Phosphoprotein</keyword>
<evidence type="ECO:0000256" key="7">
    <source>
        <dbReference type="ARBA" id="ARBA00022692"/>
    </source>
</evidence>
<dbReference type="Pfam" id="PF00672">
    <property type="entry name" value="HAMP"/>
    <property type="match status" value="1"/>
</dbReference>
<evidence type="ECO:0000313" key="18">
    <source>
        <dbReference type="Proteomes" id="UP000322876"/>
    </source>
</evidence>
<dbReference type="CDD" id="cd00075">
    <property type="entry name" value="HATPase"/>
    <property type="match status" value="1"/>
</dbReference>